<name>A0A1G9XY72_9ACTN</name>
<dbReference type="Pfam" id="PF00144">
    <property type="entry name" value="Beta-lactamase"/>
    <property type="match status" value="1"/>
</dbReference>
<gene>
    <name evidence="2" type="ORF">SAMN05660642_03807</name>
</gene>
<proteinExistence type="predicted"/>
<reference evidence="3" key="1">
    <citation type="submission" date="2016-10" db="EMBL/GenBank/DDBJ databases">
        <authorList>
            <person name="Varghese N."/>
            <person name="Submissions S."/>
        </authorList>
    </citation>
    <scope>NUCLEOTIDE SEQUENCE [LARGE SCALE GENOMIC DNA]</scope>
    <source>
        <strain evidence="3">DSM 45419</strain>
    </source>
</reference>
<protein>
    <submittedName>
        <fullName evidence="2">CubicO group peptidase, beta-lactamase class C family</fullName>
    </submittedName>
</protein>
<sequence length="384" mass="39522">MRPVVGRGLPSVDLEPVRTVLQRQVDEGRLPGFAAAVRHGGRTAVLTGGTTAADGGDAMRPDTLFRLASVTKPVAGALTLALVEDGVLGLDDPVAEWLPELAAPRVLRDRTGPLTDTVPAGRPVTVRHLLTGTPGFGGLWDGSPLDRAIGERAIGPGPWPPQMAPDEYLRRLAELPFAAQPGELWLYHLAADVLGVLLARAAGRPVSALLADRVTGPLGLTGTAFTAADPARLATVHEATPDGLVPVDAPDATVPPAFESLAAGLVSTAPDVLAFLAALADGGAPVLGPASVAALTADSLTPAQRAAAAGFLGPGVSWGLQTGVCVEPVEPWTTPGRFGWDGGTGTSAWADPARDVVAVLLTGRLWSGPDDEPRDFWRTLYASL</sequence>
<dbReference type="PANTHER" id="PTHR43283">
    <property type="entry name" value="BETA-LACTAMASE-RELATED"/>
    <property type="match status" value="1"/>
</dbReference>
<dbReference type="AlphaFoldDB" id="A0A1G9XY72"/>
<evidence type="ECO:0000313" key="3">
    <source>
        <dbReference type="Proteomes" id="UP000198680"/>
    </source>
</evidence>
<dbReference type="InterPro" id="IPR050789">
    <property type="entry name" value="Diverse_Enzym_Activities"/>
</dbReference>
<feature type="domain" description="Beta-lactamase-related" evidence="1">
    <location>
        <begin position="18"/>
        <end position="375"/>
    </location>
</feature>
<dbReference type="OrthoDB" id="4281716at2"/>
<dbReference type="STRING" id="1137991.SAMN05660642_03807"/>
<accession>A0A1G9XY72</accession>
<dbReference type="InterPro" id="IPR001466">
    <property type="entry name" value="Beta-lactam-related"/>
</dbReference>
<evidence type="ECO:0000313" key="2">
    <source>
        <dbReference type="EMBL" id="SDN01694.1"/>
    </source>
</evidence>
<dbReference type="InterPro" id="IPR012338">
    <property type="entry name" value="Beta-lactam/transpept-like"/>
</dbReference>
<dbReference type="EMBL" id="FNHE01000011">
    <property type="protein sequence ID" value="SDN01694.1"/>
    <property type="molecule type" value="Genomic_DNA"/>
</dbReference>
<organism evidence="2 3">
    <name type="scientific">Geodermatophilus siccatus</name>
    <dbReference type="NCBI Taxonomy" id="1137991"/>
    <lineage>
        <taxon>Bacteria</taxon>
        <taxon>Bacillati</taxon>
        <taxon>Actinomycetota</taxon>
        <taxon>Actinomycetes</taxon>
        <taxon>Geodermatophilales</taxon>
        <taxon>Geodermatophilaceae</taxon>
        <taxon>Geodermatophilus</taxon>
    </lineage>
</organism>
<dbReference type="SUPFAM" id="SSF56601">
    <property type="entry name" value="beta-lactamase/transpeptidase-like"/>
    <property type="match status" value="1"/>
</dbReference>
<keyword evidence="3" id="KW-1185">Reference proteome</keyword>
<dbReference type="Proteomes" id="UP000198680">
    <property type="component" value="Unassembled WGS sequence"/>
</dbReference>
<dbReference type="Gene3D" id="3.40.710.10">
    <property type="entry name" value="DD-peptidase/beta-lactamase superfamily"/>
    <property type="match status" value="1"/>
</dbReference>
<dbReference type="PANTHER" id="PTHR43283:SF3">
    <property type="entry name" value="BETA-LACTAMASE FAMILY PROTEIN (AFU_ORTHOLOGUE AFUA_5G07500)"/>
    <property type="match status" value="1"/>
</dbReference>
<evidence type="ECO:0000259" key="1">
    <source>
        <dbReference type="Pfam" id="PF00144"/>
    </source>
</evidence>